<keyword evidence="3" id="KW-1185">Reference proteome</keyword>
<evidence type="ECO:0008006" key="4">
    <source>
        <dbReference type="Google" id="ProtNLM"/>
    </source>
</evidence>
<sequence>MKVLVAVTIACVFTVTYATLGQMCTDVSQCGTGECCQILSEFMVVSKRELLPFKQPIQKSGTCQKYKMEGEHCNSFDKMNGYCSCAPGLTCHTYQVPIPTLQPVMTMAPTVATHMISPARRSIVAPQDGYQWVSRCEKITT</sequence>
<dbReference type="Proteomes" id="UP000271974">
    <property type="component" value="Unassembled WGS sequence"/>
</dbReference>
<proteinExistence type="predicted"/>
<evidence type="ECO:0000256" key="1">
    <source>
        <dbReference type="SAM" id="SignalP"/>
    </source>
</evidence>
<protein>
    <recommendedName>
        <fullName evidence="4">Prokineticin domain-containing protein</fullName>
    </recommendedName>
</protein>
<keyword evidence="1" id="KW-0732">Signal</keyword>
<dbReference type="OrthoDB" id="6132230at2759"/>
<dbReference type="AlphaFoldDB" id="A0A3S0Z2D5"/>
<evidence type="ECO:0000313" key="3">
    <source>
        <dbReference type="Proteomes" id="UP000271974"/>
    </source>
</evidence>
<dbReference type="Gene3D" id="2.10.80.10">
    <property type="entry name" value="Lipase, subunit A"/>
    <property type="match status" value="1"/>
</dbReference>
<dbReference type="EMBL" id="RQTK01001758">
    <property type="protein sequence ID" value="RUS69250.1"/>
    <property type="molecule type" value="Genomic_DNA"/>
</dbReference>
<feature type="signal peptide" evidence="1">
    <location>
        <begin position="1"/>
        <end position="18"/>
    </location>
</feature>
<feature type="chain" id="PRO_5018675218" description="Prokineticin domain-containing protein" evidence="1">
    <location>
        <begin position="19"/>
        <end position="141"/>
    </location>
</feature>
<comment type="caution">
    <text evidence="2">The sequence shown here is derived from an EMBL/GenBank/DDBJ whole genome shotgun (WGS) entry which is preliminary data.</text>
</comment>
<evidence type="ECO:0000313" key="2">
    <source>
        <dbReference type="EMBL" id="RUS69250.1"/>
    </source>
</evidence>
<gene>
    <name evidence="2" type="ORF">EGW08_022989</name>
</gene>
<reference evidence="2 3" key="1">
    <citation type="submission" date="2019-01" db="EMBL/GenBank/DDBJ databases">
        <title>A draft genome assembly of the solar-powered sea slug Elysia chlorotica.</title>
        <authorList>
            <person name="Cai H."/>
            <person name="Li Q."/>
            <person name="Fang X."/>
            <person name="Li J."/>
            <person name="Curtis N.E."/>
            <person name="Altenburger A."/>
            <person name="Shibata T."/>
            <person name="Feng M."/>
            <person name="Maeda T."/>
            <person name="Schwartz J.A."/>
            <person name="Shigenobu S."/>
            <person name="Lundholm N."/>
            <person name="Nishiyama T."/>
            <person name="Yang H."/>
            <person name="Hasebe M."/>
            <person name="Li S."/>
            <person name="Pierce S.K."/>
            <person name="Wang J."/>
        </authorList>
    </citation>
    <scope>NUCLEOTIDE SEQUENCE [LARGE SCALE GENOMIC DNA]</scope>
    <source>
        <strain evidence="2">EC2010</strain>
        <tissue evidence="2">Whole organism of an adult</tissue>
    </source>
</reference>
<name>A0A3S0Z2D5_ELYCH</name>
<accession>A0A3S0Z2D5</accession>
<organism evidence="2 3">
    <name type="scientific">Elysia chlorotica</name>
    <name type="common">Eastern emerald elysia</name>
    <name type="synonym">Sea slug</name>
    <dbReference type="NCBI Taxonomy" id="188477"/>
    <lineage>
        <taxon>Eukaryota</taxon>
        <taxon>Metazoa</taxon>
        <taxon>Spiralia</taxon>
        <taxon>Lophotrochozoa</taxon>
        <taxon>Mollusca</taxon>
        <taxon>Gastropoda</taxon>
        <taxon>Heterobranchia</taxon>
        <taxon>Euthyneura</taxon>
        <taxon>Panpulmonata</taxon>
        <taxon>Sacoglossa</taxon>
        <taxon>Placobranchoidea</taxon>
        <taxon>Plakobranchidae</taxon>
        <taxon>Elysia</taxon>
    </lineage>
</organism>